<accession>L7CJV4</accession>
<dbReference type="Proteomes" id="UP000010959">
    <property type="component" value="Unassembled WGS sequence"/>
</dbReference>
<dbReference type="AlphaFoldDB" id="L7CJV4"/>
<organism evidence="2 3">
    <name type="scientific">Rhodopirellula baltica SWK14</name>
    <dbReference type="NCBI Taxonomy" id="993516"/>
    <lineage>
        <taxon>Bacteria</taxon>
        <taxon>Pseudomonadati</taxon>
        <taxon>Planctomycetota</taxon>
        <taxon>Planctomycetia</taxon>
        <taxon>Pirellulales</taxon>
        <taxon>Pirellulaceae</taxon>
        <taxon>Rhodopirellula</taxon>
    </lineage>
</organism>
<reference evidence="2 3" key="1">
    <citation type="journal article" date="2013" name="Mar. Genomics">
        <title>Expression of sulfatases in Rhodopirellula baltica and the diversity of sulfatases in the genus Rhodopirellula.</title>
        <authorList>
            <person name="Wegner C.E."/>
            <person name="Richter-Heitmann T."/>
            <person name="Klindworth A."/>
            <person name="Klockow C."/>
            <person name="Richter M."/>
            <person name="Achstetter T."/>
            <person name="Glockner F.O."/>
            <person name="Harder J."/>
        </authorList>
    </citation>
    <scope>NUCLEOTIDE SEQUENCE [LARGE SCALE GENOMIC DNA]</scope>
    <source>
        <strain evidence="2 3">SWK14</strain>
    </source>
</reference>
<dbReference type="EMBL" id="AMWG01000030">
    <property type="protein sequence ID" value="ELP34524.1"/>
    <property type="molecule type" value="Genomic_DNA"/>
</dbReference>
<name>L7CJV4_RHOBT</name>
<feature type="region of interest" description="Disordered" evidence="1">
    <location>
        <begin position="1"/>
        <end position="24"/>
    </location>
</feature>
<gene>
    <name evidence="2" type="ORF">RBSWK_01534</name>
</gene>
<evidence type="ECO:0000313" key="3">
    <source>
        <dbReference type="Proteomes" id="UP000010959"/>
    </source>
</evidence>
<protein>
    <submittedName>
        <fullName evidence="2">Uncharacterized protein</fullName>
    </submittedName>
</protein>
<dbReference type="PATRIC" id="fig|993516.3.peg.1624"/>
<sequence>MDQPLQTEAAMPKPNTQRKRSHTQKACWIETSLIFLRETKIESHN</sequence>
<evidence type="ECO:0000313" key="2">
    <source>
        <dbReference type="EMBL" id="ELP34524.1"/>
    </source>
</evidence>
<evidence type="ECO:0000256" key="1">
    <source>
        <dbReference type="SAM" id="MobiDB-lite"/>
    </source>
</evidence>
<proteinExistence type="predicted"/>
<comment type="caution">
    <text evidence="2">The sequence shown here is derived from an EMBL/GenBank/DDBJ whole genome shotgun (WGS) entry which is preliminary data.</text>
</comment>